<proteinExistence type="predicted"/>
<feature type="chain" id="PRO_5046840281" evidence="1">
    <location>
        <begin position="22"/>
        <end position="151"/>
    </location>
</feature>
<accession>A0ABY5NU52</accession>
<sequence length="151" mass="17172">MKHFFKLLLIAILFVSKTSNAQNEPNVFIGNWLAIDFWNNESPLILSEDNYISITINGDFIDGKNFIVKGGKNNGKKGELKYSIDADKNPIEIDLIALMDNDEKGRILGAIKLINENNFVMILSFDGTRNTNFDDTDEQNIIKVRRMVDDN</sequence>
<keyword evidence="3" id="KW-1185">Reference proteome</keyword>
<gene>
    <name evidence="2" type="ORF">NPX36_03460</name>
</gene>
<dbReference type="Proteomes" id="UP001317001">
    <property type="component" value="Chromosome"/>
</dbReference>
<keyword evidence="1" id="KW-0732">Signal</keyword>
<dbReference type="RefSeq" id="WP_257500032.1">
    <property type="nucleotide sequence ID" value="NZ_CP102382.1"/>
</dbReference>
<reference evidence="2 3" key="1">
    <citation type="submission" date="2022-08" db="EMBL/GenBank/DDBJ databases">
        <title>Myroides zhujiangensis sp. nov., a novel bacterium isolated from sediment in the Pearl River Estuary.</title>
        <authorList>
            <person name="Cui L."/>
        </authorList>
    </citation>
    <scope>NUCLEOTIDE SEQUENCE [LARGE SCALE GENOMIC DNA]</scope>
    <source>
        <strain evidence="2 3">SCSIO 72103</strain>
    </source>
</reference>
<evidence type="ECO:0000256" key="1">
    <source>
        <dbReference type="SAM" id="SignalP"/>
    </source>
</evidence>
<protein>
    <submittedName>
        <fullName evidence="2">Uncharacterized protein</fullName>
    </submittedName>
</protein>
<dbReference type="EMBL" id="CP102382">
    <property type="protein sequence ID" value="UUV22115.1"/>
    <property type="molecule type" value="Genomic_DNA"/>
</dbReference>
<feature type="signal peptide" evidence="1">
    <location>
        <begin position="1"/>
        <end position="21"/>
    </location>
</feature>
<evidence type="ECO:0000313" key="2">
    <source>
        <dbReference type="EMBL" id="UUV22115.1"/>
    </source>
</evidence>
<name>A0ABY5NU52_9FLAO</name>
<organism evidence="2 3">
    <name type="scientific">Paenimyroides aestuarii</name>
    <dbReference type="NCBI Taxonomy" id="2968490"/>
    <lineage>
        <taxon>Bacteria</taxon>
        <taxon>Pseudomonadati</taxon>
        <taxon>Bacteroidota</taxon>
        <taxon>Flavobacteriia</taxon>
        <taxon>Flavobacteriales</taxon>
        <taxon>Flavobacteriaceae</taxon>
        <taxon>Paenimyroides</taxon>
    </lineage>
</organism>
<evidence type="ECO:0000313" key="3">
    <source>
        <dbReference type="Proteomes" id="UP001317001"/>
    </source>
</evidence>